<evidence type="ECO:0000259" key="1">
    <source>
        <dbReference type="Pfam" id="PF23362"/>
    </source>
</evidence>
<protein>
    <recommendedName>
        <fullName evidence="1">ATP-dependent RNA helicase DHX37-like C-terminal domain-containing protein</fullName>
    </recommendedName>
</protein>
<feature type="domain" description="ATP-dependent RNA helicase DHX37-like C-terminal" evidence="1">
    <location>
        <begin position="49"/>
        <end position="126"/>
    </location>
</feature>
<reference evidence="2 3" key="1">
    <citation type="journal article" date="2023" name="G3 (Bethesda)">
        <title>A chromosome-length genome assembly and annotation of blackberry (Rubus argutus, cv. 'Hillquist').</title>
        <authorList>
            <person name="Bruna T."/>
            <person name="Aryal R."/>
            <person name="Dudchenko O."/>
            <person name="Sargent D.J."/>
            <person name="Mead D."/>
            <person name="Buti M."/>
            <person name="Cavallini A."/>
            <person name="Hytonen T."/>
            <person name="Andres J."/>
            <person name="Pham M."/>
            <person name="Weisz D."/>
            <person name="Mascagni F."/>
            <person name="Usai G."/>
            <person name="Natali L."/>
            <person name="Bassil N."/>
            <person name="Fernandez G.E."/>
            <person name="Lomsadze A."/>
            <person name="Armour M."/>
            <person name="Olukolu B."/>
            <person name="Poorten T."/>
            <person name="Britton C."/>
            <person name="Davik J."/>
            <person name="Ashrafi H."/>
            <person name="Aiden E.L."/>
            <person name="Borodovsky M."/>
            <person name="Worthington M."/>
        </authorList>
    </citation>
    <scope>NUCLEOTIDE SEQUENCE [LARGE SCALE GENOMIC DNA]</scope>
    <source>
        <strain evidence="2">PI 553951</strain>
    </source>
</reference>
<keyword evidence="3" id="KW-1185">Reference proteome</keyword>
<proteinExistence type="predicted"/>
<dbReference type="Pfam" id="PF23362">
    <property type="entry name" value="DHX37_C"/>
    <property type="match status" value="1"/>
</dbReference>
<dbReference type="Proteomes" id="UP001457282">
    <property type="component" value="Unassembled WGS sequence"/>
</dbReference>
<evidence type="ECO:0000313" key="2">
    <source>
        <dbReference type="EMBL" id="KAK9939945.1"/>
    </source>
</evidence>
<dbReference type="EMBL" id="JBEDUW010000003">
    <property type="protein sequence ID" value="KAK9939945.1"/>
    <property type="molecule type" value="Genomic_DNA"/>
</dbReference>
<dbReference type="AlphaFoldDB" id="A0AAW1XVL3"/>
<name>A0AAW1XVL3_RUBAR</name>
<comment type="caution">
    <text evidence="2">The sequence shown here is derived from an EMBL/GenBank/DDBJ whole genome shotgun (WGS) entry which is preliminary data.</text>
</comment>
<accession>A0AAW1XVL3</accession>
<gene>
    <name evidence="2" type="ORF">M0R45_016625</name>
</gene>
<organism evidence="2 3">
    <name type="scientific">Rubus argutus</name>
    <name type="common">Southern blackberry</name>
    <dbReference type="NCBI Taxonomy" id="59490"/>
    <lineage>
        <taxon>Eukaryota</taxon>
        <taxon>Viridiplantae</taxon>
        <taxon>Streptophyta</taxon>
        <taxon>Embryophyta</taxon>
        <taxon>Tracheophyta</taxon>
        <taxon>Spermatophyta</taxon>
        <taxon>Magnoliopsida</taxon>
        <taxon>eudicotyledons</taxon>
        <taxon>Gunneridae</taxon>
        <taxon>Pentapetalae</taxon>
        <taxon>rosids</taxon>
        <taxon>fabids</taxon>
        <taxon>Rosales</taxon>
        <taxon>Rosaceae</taxon>
        <taxon>Rosoideae</taxon>
        <taxon>Rosoideae incertae sedis</taxon>
        <taxon>Rubus</taxon>
    </lineage>
</organism>
<evidence type="ECO:0000313" key="3">
    <source>
        <dbReference type="Proteomes" id="UP001457282"/>
    </source>
</evidence>
<sequence length="135" mass="15887">MRKTSCAELICAGWVDRVAKRTKGINSELKGAVQAFAFALLDGKVLRCLRPVREFMAERPRTVIMPEAADRERVQNLLVKLEEKKIISLAMLRELWKENPNELYPEIRNWFQKSFQKNFKDIWSNMLNEARVKYN</sequence>
<dbReference type="InterPro" id="IPR056371">
    <property type="entry name" value="DHX37-like_C"/>
</dbReference>